<feature type="domain" description="Fibronectin type-III" evidence="9">
    <location>
        <begin position="496"/>
        <end position="596"/>
    </location>
</feature>
<feature type="compositionally biased region" description="Basic and acidic residues" evidence="8">
    <location>
        <begin position="390"/>
        <end position="400"/>
    </location>
</feature>
<evidence type="ECO:0000256" key="4">
    <source>
        <dbReference type="ARBA" id="ARBA00022737"/>
    </source>
</evidence>
<dbReference type="OMA" id="MFKVVAY"/>
<dbReference type="Pfam" id="PF23144">
    <property type="entry name" value="Fn3_PTPRU"/>
    <property type="match status" value="1"/>
</dbReference>
<dbReference type="GeneID" id="110245029"/>
<feature type="domain" description="Fibronectin type-III" evidence="9">
    <location>
        <begin position="597"/>
        <end position="695"/>
    </location>
</feature>
<dbReference type="FunFam" id="2.60.40.10:FF:000028">
    <property type="entry name" value="Neuronal cell adhesion molecule"/>
    <property type="match status" value="2"/>
</dbReference>
<keyword evidence="4" id="KW-0677">Repeat</keyword>
<dbReference type="PANTHER" id="PTHR46957">
    <property type="entry name" value="CYTOKINE RECEPTOR"/>
    <property type="match status" value="1"/>
</dbReference>
<dbReference type="InterPro" id="IPR013783">
    <property type="entry name" value="Ig-like_fold"/>
</dbReference>
<keyword evidence="7" id="KW-0325">Glycoprotein</keyword>
<proteinExistence type="predicted"/>
<sequence>PDCPPKLKSVEAVSSTSIRVTWDPPPNTNCRNGILRGYKVIYRRPGDRYWKMSNLVLPSNGRTSKVFRSTTYMFKVVAYTIKDSEPSKTIARKTSQDAPDCPPKLKSVEAVSSTSIRVTWDPPPNTSCRNGILRGYKVLYRRPGDRNWQMSNVAPTVQWKDIANLQKYTLYMFKVVAYTVKDSEPSNTITRMTLQDAPDCPPKLKSVEAVSSTIIRVAWDPLPNTNCRNGILRGYKVFYRRPGDRYWKMSNVGTAVKRKDVKSLQKYTTYMFKVVAYTVKDSEPSKTITRKTSQDAPDCAPKIKSVNALSSTSIRVTWDPLPNTNCRNGILRGYKVLYRRPRDRYWQASNVGPAVKWKDIESLQKYTTYMFKVVAYTVKDSEPSKTITRKTSEDVPEGKPSHVSATPKSSTSIEVTWKLPRWAKFNGPSTGFRITYTDARRIKKTKLVRNVRKALLTNLNKWMTYSITVSMWNSRYYGTESSIATATTKEDVPDIAPQGIEVTEQNKTTFIIAWQPLPRNKANGKITMYKIVWALRHIGRAKRMAVGDTFTGTTKGTQFVLLGLRLCAQYEVHVAAATIAGLGPNATQGVTTSRPGEPHNLKSRRIGKSFITLTWEKPKGMIEDETDYMVYFKGSKPYWPDYRSPLKSKKQDGKQTTLKIDNLHPGTFYEFWVTALTVCGESNRSLTESVETKVEKPRIEHQVTPLILKDSSNVTLWTFKPHNGPISSYQVIVANGRNKSMTEIPENLSDYQKASSNNKLFYITAELTPEQIKTAGMLVIGDNRMYGIYKNVALKKGQTYTVAERAITKYKRKTYVSDPIHIATIELTAAPDCPPKMKSVEALSSTSIRVTWDPLPNTNCRNGILRGYKVLYRRPRDRYWQASNVGPAVKWKDIESLQKYTTYMFKVVAYTVKDSEPSKTITRKTSEDVPEGKPSDVSATPKSSTSIEVTWKLPRWAKFNGPSTGFRITYTNKV</sequence>
<dbReference type="SMART" id="SM00060">
    <property type="entry name" value="FN3"/>
    <property type="match status" value="8"/>
</dbReference>
<feature type="domain" description="Fibronectin type-III" evidence="9">
    <location>
        <begin position="300"/>
        <end position="394"/>
    </location>
</feature>
<name>A0A913YR69_EXADI</name>
<feature type="domain" description="Fibronectin type-III" evidence="9">
    <location>
        <begin position="201"/>
        <end position="295"/>
    </location>
</feature>
<accession>A0A913YR69</accession>
<feature type="domain" description="Fibronectin type-III" evidence="9">
    <location>
        <begin position="834"/>
        <end position="928"/>
    </location>
</feature>
<dbReference type="InterPro" id="IPR050713">
    <property type="entry name" value="RTP_Phos/Ushers"/>
</dbReference>
<dbReference type="Gene3D" id="2.60.40.10">
    <property type="entry name" value="Immunoglobulins"/>
    <property type="match status" value="9"/>
</dbReference>
<dbReference type="EnsemblMetazoa" id="XM_028660830.1">
    <property type="protein sequence ID" value="XP_028516631.1"/>
    <property type="gene ID" value="LOC110245029"/>
</dbReference>
<dbReference type="Pfam" id="PF00041">
    <property type="entry name" value="fn3"/>
    <property type="match status" value="8"/>
</dbReference>
<evidence type="ECO:0000313" key="10">
    <source>
        <dbReference type="EnsemblMetazoa" id="XP_028516631.1"/>
    </source>
</evidence>
<evidence type="ECO:0000256" key="7">
    <source>
        <dbReference type="ARBA" id="ARBA00023180"/>
    </source>
</evidence>
<dbReference type="InterPro" id="IPR003961">
    <property type="entry name" value="FN3_dom"/>
</dbReference>
<dbReference type="CDD" id="cd00063">
    <property type="entry name" value="FN3"/>
    <property type="match status" value="9"/>
</dbReference>
<dbReference type="PROSITE" id="PS50853">
    <property type="entry name" value="FN3"/>
    <property type="match status" value="9"/>
</dbReference>
<evidence type="ECO:0000256" key="3">
    <source>
        <dbReference type="ARBA" id="ARBA00022729"/>
    </source>
</evidence>
<keyword evidence="3" id="KW-0732">Signal</keyword>
<evidence type="ECO:0000256" key="6">
    <source>
        <dbReference type="ARBA" id="ARBA00023136"/>
    </source>
</evidence>
<evidence type="ECO:0000313" key="11">
    <source>
        <dbReference type="Proteomes" id="UP000887567"/>
    </source>
</evidence>
<protein>
    <recommendedName>
        <fullName evidence="9">Fibronectin type-III domain-containing protein</fullName>
    </recommendedName>
</protein>
<feature type="domain" description="Fibronectin type-III" evidence="9">
    <location>
        <begin position="102"/>
        <end position="196"/>
    </location>
</feature>
<dbReference type="KEGG" id="epa:110245029"/>
<organism evidence="10 11">
    <name type="scientific">Exaiptasia diaphana</name>
    <name type="common">Tropical sea anemone</name>
    <name type="synonym">Aiptasia pulchella</name>
    <dbReference type="NCBI Taxonomy" id="2652724"/>
    <lineage>
        <taxon>Eukaryota</taxon>
        <taxon>Metazoa</taxon>
        <taxon>Cnidaria</taxon>
        <taxon>Anthozoa</taxon>
        <taxon>Hexacorallia</taxon>
        <taxon>Actiniaria</taxon>
        <taxon>Aiptasiidae</taxon>
        <taxon>Exaiptasia</taxon>
    </lineage>
</organism>
<feature type="compositionally biased region" description="Basic and acidic residues" evidence="8">
    <location>
        <begin position="924"/>
        <end position="934"/>
    </location>
</feature>
<dbReference type="GO" id="GO:0016020">
    <property type="term" value="C:membrane"/>
    <property type="evidence" value="ECO:0007669"/>
    <property type="project" value="UniProtKB-SubCell"/>
</dbReference>
<dbReference type="AlphaFoldDB" id="A0A913YR69"/>
<dbReference type="InterPro" id="IPR057598">
    <property type="entry name" value="Fn3_PTPRU"/>
</dbReference>
<feature type="domain" description="Fibronectin type-III" evidence="9">
    <location>
        <begin position="4"/>
        <end position="97"/>
    </location>
</feature>
<dbReference type="SUPFAM" id="SSF49265">
    <property type="entry name" value="Fibronectin type III"/>
    <property type="match status" value="5"/>
</dbReference>
<feature type="domain" description="Fibronectin type-III" evidence="9">
    <location>
        <begin position="933"/>
        <end position="974"/>
    </location>
</feature>
<dbReference type="InterPro" id="IPR036116">
    <property type="entry name" value="FN3_sf"/>
</dbReference>
<feature type="domain" description="Fibronectin type-III" evidence="9">
    <location>
        <begin position="399"/>
        <end position="491"/>
    </location>
</feature>
<reference evidence="10" key="1">
    <citation type="submission" date="2022-11" db="UniProtKB">
        <authorList>
            <consortium name="EnsemblMetazoa"/>
        </authorList>
    </citation>
    <scope>IDENTIFICATION</scope>
</reference>
<evidence type="ECO:0000256" key="1">
    <source>
        <dbReference type="ARBA" id="ARBA00004479"/>
    </source>
</evidence>
<keyword evidence="6" id="KW-0472">Membrane</keyword>
<dbReference type="Proteomes" id="UP000887567">
    <property type="component" value="Unplaced"/>
</dbReference>
<feature type="region of interest" description="Disordered" evidence="8">
    <location>
        <begin position="385"/>
        <end position="407"/>
    </location>
</feature>
<dbReference type="PANTHER" id="PTHR46957:SF3">
    <property type="entry name" value="CYTOKINE RECEPTOR"/>
    <property type="match status" value="1"/>
</dbReference>
<evidence type="ECO:0000256" key="2">
    <source>
        <dbReference type="ARBA" id="ARBA00022692"/>
    </source>
</evidence>
<keyword evidence="2" id="KW-0812">Transmembrane</keyword>
<evidence type="ECO:0000256" key="8">
    <source>
        <dbReference type="SAM" id="MobiDB-lite"/>
    </source>
</evidence>
<keyword evidence="11" id="KW-1185">Reference proteome</keyword>
<comment type="subcellular location">
    <subcellularLocation>
        <location evidence="1">Membrane</location>
        <topology evidence="1">Single-pass type I membrane protein</topology>
    </subcellularLocation>
</comment>
<dbReference type="RefSeq" id="XP_028516631.1">
    <property type="nucleotide sequence ID" value="XM_028660830.1"/>
</dbReference>
<evidence type="ECO:0000256" key="5">
    <source>
        <dbReference type="ARBA" id="ARBA00022989"/>
    </source>
</evidence>
<evidence type="ECO:0000259" key="9">
    <source>
        <dbReference type="PROSITE" id="PS50853"/>
    </source>
</evidence>
<keyword evidence="5" id="KW-1133">Transmembrane helix</keyword>
<feature type="region of interest" description="Disordered" evidence="8">
    <location>
        <begin position="919"/>
        <end position="942"/>
    </location>
</feature>
<dbReference type="OrthoDB" id="8923679at2759"/>